<dbReference type="InterPro" id="IPR052945">
    <property type="entry name" value="Mitotic_Regulator"/>
</dbReference>
<dbReference type="Pfam" id="PF08238">
    <property type="entry name" value="Sel1"/>
    <property type="match status" value="2"/>
</dbReference>
<accession>A0AAJ1JBM6</accession>
<dbReference type="Gene3D" id="1.25.40.10">
    <property type="entry name" value="Tetratricopeptide repeat domain"/>
    <property type="match status" value="1"/>
</dbReference>
<dbReference type="SMART" id="SM00671">
    <property type="entry name" value="SEL1"/>
    <property type="match status" value="2"/>
</dbReference>
<proteinExistence type="predicted"/>
<dbReference type="AlphaFoldDB" id="A0AAJ1JBM6"/>
<evidence type="ECO:0000313" key="1">
    <source>
        <dbReference type="EMBL" id="MDE1480769.1"/>
    </source>
</evidence>
<evidence type="ECO:0008006" key="3">
    <source>
        <dbReference type="Google" id="ProtNLM"/>
    </source>
</evidence>
<dbReference type="EMBL" id="JAILSO010000267">
    <property type="protein sequence ID" value="MDE1480769.1"/>
    <property type="molecule type" value="Genomic_DNA"/>
</dbReference>
<dbReference type="PANTHER" id="PTHR43628:SF1">
    <property type="entry name" value="CHITIN SYNTHASE REGULATORY FACTOR 2-RELATED"/>
    <property type="match status" value="1"/>
</dbReference>
<dbReference type="InterPro" id="IPR006597">
    <property type="entry name" value="Sel1-like"/>
</dbReference>
<dbReference type="SUPFAM" id="SSF81901">
    <property type="entry name" value="HCP-like"/>
    <property type="match status" value="1"/>
</dbReference>
<sequence length="138" mass="15699">MQSVEKLAKAGDHYAIYELFYRYLTGNGVNKDPNQAEIYLQPLVASKDFKSSPSILFEAVNANYPDAVYLLYRIYNDDEYGEGVISDSLQAKKYLKLAADLGHHDALITLIKQSIEHYDFPNKNLNTMTAKYVPLLLE</sequence>
<dbReference type="Proteomes" id="UP001222434">
    <property type="component" value="Unassembled WGS sequence"/>
</dbReference>
<organism evidence="1 2">
    <name type="scientific">Xenorhabdus bovienii</name>
    <name type="common">Xenorhabdus nematophila subsp. bovienii</name>
    <dbReference type="NCBI Taxonomy" id="40576"/>
    <lineage>
        <taxon>Bacteria</taxon>
        <taxon>Pseudomonadati</taxon>
        <taxon>Pseudomonadota</taxon>
        <taxon>Gammaproteobacteria</taxon>
        <taxon>Enterobacterales</taxon>
        <taxon>Morganellaceae</taxon>
        <taxon>Xenorhabdus</taxon>
    </lineage>
</organism>
<dbReference type="PANTHER" id="PTHR43628">
    <property type="entry name" value="ACTIVATOR OF C KINASE PROTEIN 1-RELATED"/>
    <property type="match status" value="1"/>
</dbReference>
<reference evidence="1" key="2">
    <citation type="journal article" date="2022" name="J. Evol. Biol.">
        <title>Pre- and post-association barriers to host switching in sympatric mutualists.</title>
        <authorList>
            <person name="Dinges Z.M."/>
            <person name="Phillips R.K."/>
            <person name="Lively C.M."/>
            <person name="Bashey F."/>
        </authorList>
    </citation>
    <scope>NUCLEOTIDE SEQUENCE</scope>
    <source>
        <strain evidence="1">MC_266_E_2016</strain>
    </source>
</reference>
<evidence type="ECO:0000313" key="2">
    <source>
        <dbReference type="Proteomes" id="UP001222434"/>
    </source>
</evidence>
<dbReference type="RefSeq" id="WP_274714110.1">
    <property type="nucleotide sequence ID" value="NZ_JAILSO010000267.1"/>
</dbReference>
<name>A0AAJ1JBM6_XENBV</name>
<gene>
    <name evidence="1" type="ORF">KKJ01_22030</name>
</gene>
<comment type="caution">
    <text evidence="1">The sequence shown here is derived from an EMBL/GenBank/DDBJ whole genome shotgun (WGS) entry which is preliminary data.</text>
</comment>
<protein>
    <recommendedName>
        <fullName evidence="3">Sel1 repeat family protein</fullName>
    </recommendedName>
</protein>
<feature type="non-terminal residue" evidence="1">
    <location>
        <position position="138"/>
    </location>
</feature>
<dbReference type="InterPro" id="IPR011990">
    <property type="entry name" value="TPR-like_helical_dom_sf"/>
</dbReference>
<reference evidence="1" key="1">
    <citation type="submission" date="2021-08" db="EMBL/GenBank/DDBJ databases">
        <authorList>
            <person name="Papudeshi B."/>
            <person name="Bashey-Visser F."/>
        </authorList>
    </citation>
    <scope>NUCLEOTIDE SEQUENCE</scope>
    <source>
        <strain evidence="1">MC_266_E_2016</strain>
    </source>
</reference>